<reference evidence="4" key="1">
    <citation type="submission" date="2022-01" db="EMBL/GenBank/DDBJ databases">
        <authorList>
            <person name="King R."/>
        </authorList>
    </citation>
    <scope>NUCLEOTIDE SEQUENCE</scope>
</reference>
<keyword evidence="5" id="KW-1185">Reference proteome</keyword>
<proteinExistence type="inferred from homology"/>
<keyword evidence="3" id="KW-0175">Coiled coil</keyword>
<dbReference type="CDD" id="cd23705">
    <property type="entry name" value="Flattop"/>
    <property type="match status" value="1"/>
</dbReference>
<dbReference type="Pfam" id="PF22611">
    <property type="entry name" value="CFAP126"/>
    <property type="match status" value="1"/>
</dbReference>
<evidence type="ECO:0000313" key="5">
    <source>
        <dbReference type="Proteomes" id="UP001153712"/>
    </source>
</evidence>
<dbReference type="EMBL" id="OU900105">
    <property type="protein sequence ID" value="CAG9856843.1"/>
    <property type="molecule type" value="Genomic_DNA"/>
</dbReference>
<dbReference type="GO" id="GO:0044782">
    <property type="term" value="P:cilium organization"/>
    <property type="evidence" value="ECO:0007669"/>
    <property type="project" value="TreeGrafter"/>
</dbReference>
<dbReference type="PANTHER" id="PTHR34639">
    <property type="entry name" value="PROTEIN FLATTOP"/>
    <property type="match status" value="1"/>
</dbReference>
<evidence type="ECO:0000256" key="2">
    <source>
        <dbReference type="ARBA" id="ARBA00033306"/>
    </source>
</evidence>
<organism evidence="4 5">
    <name type="scientific">Phyllotreta striolata</name>
    <name type="common">Striped flea beetle</name>
    <name type="synonym">Crioceris striolata</name>
    <dbReference type="NCBI Taxonomy" id="444603"/>
    <lineage>
        <taxon>Eukaryota</taxon>
        <taxon>Metazoa</taxon>
        <taxon>Ecdysozoa</taxon>
        <taxon>Arthropoda</taxon>
        <taxon>Hexapoda</taxon>
        <taxon>Insecta</taxon>
        <taxon>Pterygota</taxon>
        <taxon>Neoptera</taxon>
        <taxon>Endopterygota</taxon>
        <taxon>Coleoptera</taxon>
        <taxon>Polyphaga</taxon>
        <taxon>Cucujiformia</taxon>
        <taxon>Chrysomeloidea</taxon>
        <taxon>Chrysomelidae</taxon>
        <taxon>Galerucinae</taxon>
        <taxon>Alticini</taxon>
        <taxon>Phyllotreta</taxon>
    </lineage>
</organism>
<dbReference type="OrthoDB" id="521617at2759"/>
<dbReference type="AlphaFoldDB" id="A0A9N9TEH6"/>
<evidence type="ECO:0000256" key="3">
    <source>
        <dbReference type="SAM" id="Coils"/>
    </source>
</evidence>
<sequence length="163" mass="18751">MSKHYHGNQFEDAFVPSMIQNYIVKKYCCDMPKTKIRVTKAISNPRGHILPGAPRPVGKDAIIGSHYIGTWQMPKKLDRKTCNIINGSADFRKRLIECRKQAFLTAQQIKRIEEKRARAAEREAIKLLKEKEKVIAEMDKKVEAGEIDLSKLCPIHQMNITFE</sequence>
<name>A0A9N9TEH6_PHYSR</name>
<evidence type="ECO:0000256" key="1">
    <source>
        <dbReference type="ARBA" id="ARBA00009887"/>
    </source>
</evidence>
<feature type="coiled-coil region" evidence="3">
    <location>
        <begin position="110"/>
        <end position="137"/>
    </location>
</feature>
<comment type="similarity">
    <text evidence="1">Belongs to the Flattop family.</text>
</comment>
<protein>
    <recommendedName>
        <fullName evidence="2">Cilia- and flagella-associated protein 126</fullName>
    </recommendedName>
</protein>
<gene>
    <name evidence="4" type="ORF">PHYEVI_LOCUS3256</name>
</gene>
<accession>A0A9N9TEH6</accession>
<dbReference type="Proteomes" id="UP001153712">
    <property type="component" value="Chromosome 12"/>
</dbReference>
<dbReference type="GO" id="GO:0036064">
    <property type="term" value="C:ciliary basal body"/>
    <property type="evidence" value="ECO:0007669"/>
    <property type="project" value="TreeGrafter"/>
</dbReference>
<evidence type="ECO:0000313" key="4">
    <source>
        <dbReference type="EMBL" id="CAG9856843.1"/>
    </source>
</evidence>
<dbReference type="PANTHER" id="PTHR34639:SF1">
    <property type="entry name" value="PROTEIN FLATTOP"/>
    <property type="match status" value="1"/>
</dbReference>
<dbReference type="InterPro" id="IPR038797">
    <property type="entry name" value="Fltp"/>
</dbReference>